<dbReference type="Proteomes" id="UP000295444">
    <property type="component" value="Unassembled WGS sequence"/>
</dbReference>
<keyword evidence="2" id="KW-1185">Reference proteome</keyword>
<dbReference type="EMBL" id="SNXZ01000008">
    <property type="protein sequence ID" value="TDP92068.1"/>
    <property type="molecule type" value="Genomic_DNA"/>
</dbReference>
<protein>
    <recommendedName>
        <fullName evidence="3">Acetyltransferase (GNAT) family protein</fullName>
    </recommendedName>
</protein>
<name>A0A4V3CXZ2_LABRH</name>
<dbReference type="InterPro" id="IPR016181">
    <property type="entry name" value="Acyl_CoA_acyltransferase"/>
</dbReference>
<evidence type="ECO:0000313" key="2">
    <source>
        <dbReference type="Proteomes" id="UP000295444"/>
    </source>
</evidence>
<sequence length="67" mass="7534">MWLVTGHALDAMAVARLEAWVQPSDHAAASVLRRCGFMREGLLRSFLIVDGLRVDVADHRVYSRLAR</sequence>
<evidence type="ECO:0000313" key="1">
    <source>
        <dbReference type="EMBL" id="TDP92068.1"/>
    </source>
</evidence>
<dbReference type="AlphaFoldDB" id="A0A4V3CXZ2"/>
<accession>A0A4V3CXZ2</accession>
<proteinExistence type="predicted"/>
<organism evidence="1 2">
    <name type="scientific">Labedaea rhizosphaerae</name>
    <dbReference type="NCBI Taxonomy" id="598644"/>
    <lineage>
        <taxon>Bacteria</taxon>
        <taxon>Bacillati</taxon>
        <taxon>Actinomycetota</taxon>
        <taxon>Actinomycetes</taxon>
        <taxon>Pseudonocardiales</taxon>
        <taxon>Pseudonocardiaceae</taxon>
        <taxon>Labedaea</taxon>
    </lineage>
</organism>
<dbReference type="SUPFAM" id="SSF55729">
    <property type="entry name" value="Acyl-CoA N-acyltransferases (Nat)"/>
    <property type="match status" value="1"/>
</dbReference>
<reference evidence="1 2" key="1">
    <citation type="submission" date="2019-03" db="EMBL/GenBank/DDBJ databases">
        <title>Genomic Encyclopedia of Type Strains, Phase IV (KMG-IV): sequencing the most valuable type-strain genomes for metagenomic binning, comparative biology and taxonomic classification.</title>
        <authorList>
            <person name="Goeker M."/>
        </authorList>
    </citation>
    <scope>NUCLEOTIDE SEQUENCE [LARGE SCALE GENOMIC DNA]</scope>
    <source>
        <strain evidence="1 2">DSM 45361</strain>
    </source>
</reference>
<comment type="caution">
    <text evidence="1">The sequence shown here is derived from an EMBL/GenBank/DDBJ whole genome shotgun (WGS) entry which is preliminary data.</text>
</comment>
<evidence type="ECO:0008006" key="3">
    <source>
        <dbReference type="Google" id="ProtNLM"/>
    </source>
</evidence>
<dbReference type="Gene3D" id="3.40.630.30">
    <property type="match status" value="1"/>
</dbReference>
<gene>
    <name evidence="1" type="ORF">EV186_108281</name>
</gene>